<dbReference type="GO" id="GO:0005739">
    <property type="term" value="C:mitochondrion"/>
    <property type="evidence" value="ECO:0007669"/>
    <property type="project" value="TreeGrafter"/>
</dbReference>
<sequence>YAAPSPLLNLGVLIVPEKMVFIVERLGKYERTLEHGMHFLIPSGDKIAYVHSLKEHAIHIPNQPAVTNDIVSIFIDAAIFVQVFNLMLASYAIGNPIVEIIQFAKTTLQSEIRKVTLDQTFDERVKLSEKITVG</sequence>
<dbReference type="PANTHER" id="PTHR43327:SF10">
    <property type="entry name" value="STOMATIN-LIKE PROTEIN 2, MITOCHONDRIAL"/>
    <property type="match status" value="1"/>
</dbReference>
<proteinExistence type="predicted"/>
<dbReference type="InterPro" id="IPR001107">
    <property type="entry name" value="Band_7"/>
</dbReference>
<accession>A0A699KDB1</accession>
<dbReference type="SUPFAM" id="SSF117892">
    <property type="entry name" value="Band 7/SPFH domain"/>
    <property type="match status" value="1"/>
</dbReference>
<dbReference type="SMART" id="SM00244">
    <property type="entry name" value="PHB"/>
    <property type="match status" value="1"/>
</dbReference>
<dbReference type="AlphaFoldDB" id="A0A699KDB1"/>
<dbReference type="Gene3D" id="3.30.479.30">
    <property type="entry name" value="Band 7 domain"/>
    <property type="match status" value="1"/>
</dbReference>
<organism evidence="2">
    <name type="scientific">Tanacetum cinerariifolium</name>
    <name type="common">Dalmatian daisy</name>
    <name type="synonym">Chrysanthemum cinerariifolium</name>
    <dbReference type="NCBI Taxonomy" id="118510"/>
    <lineage>
        <taxon>Eukaryota</taxon>
        <taxon>Viridiplantae</taxon>
        <taxon>Streptophyta</taxon>
        <taxon>Embryophyta</taxon>
        <taxon>Tracheophyta</taxon>
        <taxon>Spermatophyta</taxon>
        <taxon>Magnoliopsida</taxon>
        <taxon>eudicotyledons</taxon>
        <taxon>Gunneridae</taxon>
        <taxon>Pentapetalae</taxon>
        <taxon>asterids</taxon>
        <taxon>campanulids</taxon>
        <taxon>Asterales</taxon>
        <taxon>Asteraceae</taxon>
        <taxon>Asteroideae</taxon>
        <taxon>Anthemideae</taxon>
        <taxon>Anthemidinae</taxon>
        <taxon>Tanacetum</taxon>
    </lineage>
</organism>
<dbReference type="InterPro" id="IPR036013">
    <property type="entry name" value="Band_7/SPFH_dom_sf"/>
</dbReference>
<dbReference type="GO" id="GO:0007005">
    <property type="term" value="P:mitochondrion organization"/>
    <property type="evidence" value="ECO:0007669"/>
    <property type="project" value="TreeGrafter"/>
</dbReference>
<evidence type="ECO:0000259" key="1">
    <source>
        <dbReference type="SMART" id="SM00244"/>
    </source>
</evidence>
<reference evidence="2" key="1">
    <citation type="journal article" date="2019" name="Sci. Rep.">
        <title>Draft genome of Tanacetum cinerariifolium, the natural source of mosquito coil.</title>
        <authorList>
            <person name="Yamashiro T."/>
            <person name="Shiraishi A."/>
            <person name="Satake H."/>
            <person name="Nakayama K."/>
        </authorList>
    </citation>
    <scope>NUCLEOTIDE SEQUENCE</scope>
</reference>
<feature type="non-terminal residue" evidence="2">
    <location>
        <position position="1"/>
    </location>
</feature>
<feature type="domain" description="Band 7" evidence="1">
    <location>
        <begin position="10"/>
        <end position="134"/>
    </location>
</feature>
<dbReference type="Pfam" id="PF01145">
    <property type="entry name" value="Band_7"/>
    <property type="match status" value="1"/>
</dbReference>
<dbReference type="PANTHER" id="PTHR43327">
    <property type="entry name" value="STOMATIN-LIKE PROTEIN 2, MITOCHONDRIAL"/>
    <property type="match status" value="1"/>
</dbReference>
<gene>
    <name evidence="2" type="ORF">Tci_660918</name>
</gene>
<dbReference type="InterPro" id="IPR050710">
    <property type="entry name" value="Band7/mec-2_domain"/>
</dbReference>
<name>A0A699KDB1_TANCI</name>
<protein>
    <recommendedName>
        <fullName evidence="1">Band 7 domain-containing protein</fullName>
    </recommendedName>
</protein>
<evidence type="ECO:0000313" key="2">
    <source>
        <dbReference type="EMBL" id="GFA88946.1"/>
    </source>
</evidence>
<dbReference type="EMBL" id="BKCJ010508120">
    <property type="protein sequence ID" value="GFA88946.1"/>
    <property type="molecule type" value="Genomic_DNA"/>
</dbReference>
<comment type="caution">
    <text evidence="2">The sequence shown here is derived from an EMBL/GenBank/DDBJ whole genome shotgun (WGS) entry which is preliminary data.</text>
</comment>